<keyword evidence="3 6" id="KW-0012">Acyltransferase</keyword>
<dbReference type="RefSeq" id="WP_171093656.1">
    <property type="nucleotide sequence ID" value="NZ_CP053069.1"/>
</dbReference>
<dbReference type="GO" id="GO:0009086">
    <property type="term" value="P:methionine biosynthetic process"/>
    <property type="evidence" value="ECO:0007669"/>
    <property type="project" value="UniProtKB-KW"/>
</dbReference>
<evidence type="ECO:0000313" key="6">
    <source>
        <dbReference type="EMBL" id="QJR11916.1"/>
    </source>
</evidence>
<keyword evidence="1 6" id="KW-0808">Transferase</keyword>
<feature type="active site" evidence="4">
    <location>
        <position position="290"/>
    </location>
</feature>
<organism evidence="6 7">
    <name type="scientific">Usitatibacter rugosus</name>
    <dbReference type="NCBI Taxonomy" id="2732067"/>
    <lineage>
        <taxon>Bacteria</taxon>
        <taxon>Pseudomonadati</taxon>
        <taxon>Pseudomonadota</taxon>
        <taxon>Betaproteobacteria</taxon>
        <taxon>Nitrosomonadales</taxon>
        <taxon>Usitatibacteraceae</taxon>
        <taxon>Usitatibacter</taxon>
    </lineage>
</organism>
<gene>
    <name evidence="6" type="primary">metXA_1</name>
    <name evidence="6" type="ORF">DSM104443_02999</name>
</gene>
<sequence>MKHPPLAPGHIDAPHLEAALGDLRLECGDLIRGYRQSYVTHGSPGAKDKILACISLTGTHHRLDFLIGPGRALDPEKAFIVVADPIGNGMSTSPSNSAAQPGMRFPRFTLRDMIQAQYRLLTEHLGISHVRAIVGASMGGMQALQWGVSHPGFADRLVAMTPMAKTSPWAAMVTEAARSALMADPAWNGQSFTAVPERGWRAWAAMKTALLMRSPAALEEHLKDAAHAHRWFEDVLGQIRSNAFDAHDYLYQSRAYDAHDVGTTPGFGGNTAQALGSIRARTLLLAPPLDLFNPSHAAVEAAKAISGGTFVEIPSIQGHQAATSNRPEDAAFLNRVIAEFLAA</sequence>
<dbReference type="AlphaFoldDB" id="A0A6M4GXC2"/>
<dbReference type="EMBL" id="CP053069">
    <property type="protein sequence ID" value="QJR11916.1"/>
    <property type="molecule type" value="Genomic_DNA"/>
</dbReference>
<dbReference type="PIRSF" id="PIRSF000443">
    <property type="entry name" value="Homoser_Ac_trans"/>
    <property type="match status" value="1"/>
</dbReference>
<accession>A0A6M4GXC2</accession>
<keyword evidence="7" id="KW-1185">Reference proteome</keyword>
<feature type="active site" description="Nucleophile" evidence="4">
    <location>
        <position position="137"/>
    </location>
</feature>
<keyword evidence="2" id="KW-0486">Methionine biosynthesis</keyword>
<dbReference type="InterPro" id="IPR008220">
    <property type="entry name" value="HAT_MetX-like"/>
</dbReference>
<evidence type="ECO:0000313" key="7">
    <source>
        <dbReference type="Proteomes" id="UP000501534"/>
    </source>
</evidence>
<feature type="domain" description="AB hydrolase-1" evidence="5">
    <location>
        <begin position="71"/>
        <end position="190"/>
    </location>
</feature>
<dbReference type="Pfam" id="PF00561">
    <property type="entry name" value="Abhydrolase_1"/>
    <property type="match status" value="1"/>
</dbReference>
<feature type="active site" evidence="4">
    <location>
        <position position="319"/>
    </location>
</feature>
<evidence type="ECO:0000256" key="4">
    <source>
        <dbReference type="PIRSR" id="PIRSR000443-1"/>
    </source>
</evidence>
<dbReference type="KEGG" id="uru:DSM104443_02999"/>
<dbReference type="Proteomes" id="UP000501534">
    <property type="component" value="Chromosome"/>
</dbReference>
<evidence type="ECO:0000256" key="1">
    <source>
        <dbReference type="ARBA" id="ARBA00022679"/>
    </source>
</evidence>
<dbReference type="InterPro" id="IPR029058">
    <property type="entry name" value="AB_hydrolase_fold"/>
</dbReference>
<protein>
    <submittedName>
        <fullName evidence="6">Homoserine O-acetyltransferase</fullName>
        <ecNumber evidence="6">2.3.1.31</ecNumber>
    </submittedName>
</protein>
<evidence type="ECO:0000259" key="5">
    <source>
        <dbReference type="Pfam" id="PF00561"/>
    </source>
</evidence>
<dbReference type="PANTHER" id="PTHR32268:SF11">
    <property type="entry name" value="HOMOSERINE O-ACETYLTRANSFERASE"/>
    <property type="match status" value="1"/>
</dbReference>
<proteinExistence type="predicted"/>
<dbReference type="InterPro" id="IPR000073">
    <property type="entry name" value="AB_hydrolase_1"/>
</dbReference>
<name>A0A6M4GXC2_9PROT</name>
<evidence type="ECO:0000256" key="3">
    <source>
        <dbReference type="ARBA" id="ARBA00023315"/>
    </source>
</evidence>
<dbReference type="SUPFAM" id="SSF53474">
    <property type="entry name" value="alpha/beta-Hydrolases"/>
    <property type="match status" value="1"/>
</dbReference>
<keyword evidence="2" id="KW-0028">Amino-acid biosynthesis</keyword>
<evidence type="ECO:0000256" key="2">
    <source>
        <dbReference type="ARBA" id="ARBA00023167"/>
    </source>
</evidence>
<dbReference type="PANTHER" id="PTHR32268">
    <property type="entry name" value="HOMOSERINE O-ACETYLTRANSFERASE"/>
    <property type="match status" value="1"/>
</dbReference>
<reference evidence="6 7" key="1">
    <citation type="submission" date="2020-04" db="EMBL/GenBank/DDBJ databases">
        <title>Usitatibacter rugosus gen. nov., sp. nov. and Usitatibacter palustris sp. nov., novel members of Usitatibacteraceae fam. nov. within the order Nitrosomonadales isolated from soil.</title>
        <authorList>
            <person name="Huber K.J."/>
            <person name="Neumann-Schaal M."/>
            <person name="Geppert A."/>
            <person name="Luckner M."/>
            <person name="Wanner G."/>
            <person name="Overmann J."/>
        </authorList>
    </citation>
    <scope>NUCLEOTIDE SEQUENCE [LARGE SCALE GENOMIC DNA]</scope>
    <source>
        <strain evidence="6 7">0125_3</strain>
    </source>
</reference>
<dbReference type="GO" id="GO:0004414">
    <property type="term" value="F:homoserine O-acetyltransferase activity"/>
    <property type="evidence" value="ECO:0007669"/>
    <property type="project" value="UniProtKB-EC"/>
</dbReference>
<dbReference type="Gene3D" id="3.40.50.1820">
    <property type="entry name" value="alpha/beta hydrolase"/>
    <property type="match status" value="1"/>
</dbReference>
<dbReference type="EC" id="2.3.1.31" evidence="6"/>
<dbReference type="GO" id="GO:0009092">
    <property type="term" value="P:homoserine metabolic process"/>
    <property type="evidence" value="ECO:0007669"/>
    <property type="project" value="TreeGrafter"/>
</dbReference>